<gene>
    <name evidence="3" type="ORF">PP769_11535</name>
</gene>
<feature type="compositionally biased region" description="Low complexity" evidence="1">
    <location>
        <begin position="1032"/>
        <end position="1042"/>
    </location>
</feature>
<feature type="domain" description="AsmA" evidence="2">
    <location>
        <begin position="642"/>
        <end position="817"/>
    </location>
</feature>
<dbReference type="InterPro" id="IPR052894">
    <property type="entry name" value="AsmA-related"/>
</dbReference>
<dbReference type="RefSeq" id="WP_312640208.1">
    <property type="nucleotide sequence ID" value="NZ_CP116967.1"/>
</dbReference>
<feature type="region of interest" description="Disordered" evidence="1">
    <location>
        <begin position="125"/>
        <end position="152"/>
    </location>
</feature>
<dbReference type="GO" id="GO:0005886">
    <property type="term" value="C:plasma membrane"/>
    <property type="evidence" value="ECO:0007669"/>
    <property type="project" value="TreeGrafter"/>
</dbReference>
<sequence length="1325" mass="143289">MWIRRILLSIVVLVFILVILVAVGIAALNSQWFLHFAESKATELAGRQVTIGAFDLDFGRISRLRVKNLSIANPAWASDPSLASVDRLEVGIDLLPLLKGDLVIPDLQATAPVVHLERSDRGATSWTIADKGNSSHSDQPTEKSGEGDPALNLPRIESVTVNGGRLTYLDPQQDIFVSLSILATREESHTDQERLVAKGGGHVAGEPVTIGLSAGTDSSKPHSPENPIQVGLKVNTVETSLAINGTVDALLSPEKANLHFQLEGRNLSRWNEVLAIELPALPEYHLTGTLALADDIWSIDPMKAIVANSDLAGTIRVISDVDPMRIEGELYSTRLDVAQLQGFMPQQQDTDPLAVKTGNLLDVIAHSGLQAGLTYRADVIATGEMPVHHVNLAMRLQDDMLTIESLSGDVAGTHLTIGTQVSVKGKAAESRLSLQAENLKATDKAPNEVISESGTNATEGFPGTLGMDLAMNIHTIRESEEKTNSRESSGPQDSIHSVEWSTLEIETFDIRYDDPAMNTRFKAQIEENSPERLIVKAKGLYRNEPIDMTVTAPAMNTFVDLPPDGQSRKHLSAEFKLADTSASLSALVEPGWPLMWLDLEFSMSSESPDTLAAIFDGELPALDTLAINGSLSKRTHLWSLQKFAAIIGESDISGQATIDTADELRFKGNLLSKNLKIASLMPANGKDTTTAQAVASIPETSEQDTAQRHSPERLLPTWLNNLQGVLGLQVEQLVLPGATLKDVTVRTTFDNGLLRLSPLNIDLGGGTIKTSAQLDLRKPSLSGHLQTDIREVNLTEAMQTLGREAGALGQVNGRLALSLPAAHQTAKHPLNTDAILDRLRIDDVRLRYDDPALQAKTDLRLMADSVASGIQVTGTVEYRENPVEVSITTGSIRQALQDYGAMPVEATFTTQETTLTLEGNVGELFPVAKFKGTVGMKGPNPARLGEAIGIPLPHLPPYRLIAQVHREQEAESQQSFHLSDLDGTIGDSDVAGKLRVTIGGERPMIFARLKSRTLDLDDLAGLLGAPPDPDEAASPKQEAQAEAAKKRKTLLPNKPLDFTQLRKLDADVEYRAKGVKAPDLPLNDFVLNVVLQDGHMQMDHLDFGVATGTTAMQLEVNAHESPAQAKLHAHFNHINVSQLLARFEVADDSFGDIGGRATLWMQGESLADWFASADGGLYLTMTGGKIDALLVELAGLDFTESAAVFLSTDTGVAIECAYTDLQARSGIVTIHPFLLDTQDTKFKGHGSIDLRQEKMNLTIEPYPQDFTILSSRGPLHVTGTFSNPEFSVEPSFPSPEFGMADDSARCTGMVDALRTARKEQLADNN</sequence>
<feature type="compositionally biased region" description="Polar residues" evidence="1">
    <location>
        <begin position="125"/>
        <end position="138"/>
    </location>
</feature>
<dbReference type="InterPro" id="IPR007844">
    <property type="entry name" value="AsmA"/>
</dbReference>
<proteinExistence type="predicted"/>
<evidence type="ECO:0000313" key="3">
    <source>
        <dbReference type="EMBL" id="WNM56610.1"/>
    </source>
</evidence>
<evidence type="ECO:0000256" key="1">
    <source>
        <dbReference type="SAM" id="MobiDB-lite"/>
    </source>
</evidence>
<evidence type="ECO:0000313" key="4">
    <source>
        <dbReference type="Proteomes" id="UP001302719"/>
    </source>
</evidence>
<dbReference type="GO" id="GO:0090313">
    <property type="term" value="P:regulation of protein targeting to membrane"/>
    <property type="evidence" value="ECO:0007669"/>
    <property type="project" value="TreeGrafter"/>
</dbReference>
<protein>
    <submittedName>
        <fullName evidence="3">AsmA family protein</fullName>
    </submittedName>
</protein>
<feature type="region of interest" description="Disordered" evidence="1">
    <location>
        <begin position="1022"/>
        <end position="1049"/>
    </location>
</feature>
<dbReference type="Proteomes" id="UP001302719">
    <property type="component" value="Chromosome"/>
</dbReference>
<dbReference type="KEGG" id="nall:PP769_11535"/>
<feature type="domain" description="AsmA" evidence="2">
    <location>
        <begin position="980"/>
        <end position="1232"/>
    </location>
</feature>
<evidence type="ECO:0000259" key="2">
    <source>
        <dbReference type="Pfam" id="PF05170"/>
    </source>
</evidence>
<dbReference type="Pfam" id="PF05170">
    <property type="entry name" value="AsmA"/>
    <property type="match status" value="3"/>
</dbReference>
<feature type="domain" description="AsmA" evidence="2">
    <location>
        <begin position="6"/>
        <end position="173"/>
    </location>
</feature>
<name>A0AA96JR86_9BACT</name>
<organism evidence="3 4">
    <name type="scientific">Candidatus Nitrospira allomarina</name>
    <dbReference type="NCBI Taxonomy" id="3020900"/>
    <lineage>
        <taxon>Bacteria</taxon>
        <taxon>Pseudomonadati</taxon>
        <taxon>Nitrospirota</taxon>
        <taxon>Nitrospiria</taxon>
        <taxon>Nitrospirales</taxon>
        <taxon>Nitrospiraceae</taxon>
        <taxon>Nitrospira</taxon>
    </lineage>
</organism>
<dbReference type="PANTHER" id="PTHR30441:SF9">
    <property type="entry name" value="ASMA FAMILY PROTEIN YHJG"/>
    <property type="match status" value="1"/>
</dbReference>
<accession>A0AA96JR86</accession>
<dbReference type="PANTHER" id="PTHR30441">
    <property type="entry name" value="DUF748 DOMAIN-CONTAINING PROTEIN"/>
    <property type="match status" value="1"/>
</dbReference>
<keyword evidence="4" id="KW-1185">Reference proteome</keyword>
<dbReference type="EMBL" id="CP116967">
    <property type="protein sequence ID" value="WNM56610.1"/>
    <property type="molecule type" value="Genomic_DNA"/>
</dbReference>
<reference evidence="3 4" key="1">
    <citation type="submission" date="2023-01" db="EMBL/GenBank/DDBJ databases">
        <title>Cultivation and genomic characterization of new, ubiquitous marine nitrite-oxidizing bacteria from the Nitrospirales.</title>
        <authorList>
            <person name="Mueller A.J."/>
            <person name="Daebeler A."/>
            <person name="Herbold C.W."/>
            <person name="Kirkegaard R.H."/>
            <person name="Daims H."/>
        </authorList>
    </citation>
    <scope>NUCLEOTIDE SEQUENCE [LARGE SCALE GENOMIC DNA]</scope>
    <source>
        <strain evidence="3 4">VA</strain>
    </source>
</reference>